<reference evidence="1" key="2">
    <citation type="submission" date="2020-11" db="EMBL/GenBank/DDBJ databases">
        <authorList>
            <person name="McCartney M.A."/>
            <person name="Auch B."/>
            <person name="Kono T."/>
            <person name="Mallez S."/>
            <person name="Becker A."/>
            <person name="Gohl D.M."/>
            <person name="Silverstein K.A.T."/>
            <person name="Koren S."/>
            <person name="Bechman K.B."/>
            <person name="Herman A."/>
            <person name="Abrahante J.E."/>
            <person name="Garbe J."/>
        </authorList>
    </citation>
    <scope>NUCLEOTIDE SEQUENCE</scope>
    <source>
        <strain evidence="1">Duluth1</strain>
        <tissue evidence="1">Whole animal</tissue>
    </source>
</reference>
<keyword evidence="2" id="KW-1185">Reference proteome</keyword>
<protein>
    <submittedName>
        <fullName evidence="1">Uncharacterized protein</fullName>
    </submittedName>
</protein>
<name>A0A9D4IYK2_DREPO</name>
<accession>A0A9D4IYK2</accession>
<organism evidence="1 2">
    <name type="scientific">Dreissena polymorpha</name>
    <name type="common">Zebra mussel</name>
    <name type="synonym">Mytilus polymorpha</name>
    <dbReference type="NCBI Taxonomy" id="45954"/>
    <lineage>
        <taxon>Eukaryota</taxon>
        <taxon>Metazoa</taxon>
        <taxon>Spiralia</taxon>
        <taxon>Lophotrochozoa</taxon>
        <taxon>Mollusca</taxon>
        <taxon>Bivalvia</taxon>
        <taxon>Autobranchia</taxon>
        <taxon>Heteroconchia</taxon>
        <taxon>Euheterodonta</taxon>
        <taxon>Imparidentia</taxon>
        <taxon>Neoheterodontei</taxon>
        <taxon>Myida</taxon>
        <taxon>Dreissenoidea</taxon>
        <taxon>Dreissenidae</taxon>
        <taxon>Dreissena</taxon>
    </lineage>
</organism>
<comment type="caution">
    <text evidence="1">The sequence shown here is derived from an EMBL/GenBank/DDBJ whole genome shotgun (WGS) entry which is preliminary data.</text>
</comment>
<reference evidence="1" key="1">
    <citation type="journal article" date="2019" name="bioRxiv">
        <title>The Genome of the Zebra Mussel, Dreissena polymorpha: A Resource for Invasive Species Research.</title>
        <authorList>
            <person name="McCartney M.A."/>
            <person name="Auch B."/>
            <person name="Kono T."/>
            <person name="Mallez S."/>
            <person name="Zhang Y."/>
            <person name="Obille A."/>
            <person name="Becker A."/>
            <person name="Abrahante J.E."/>
            <person name="Garbe J."/>
            <person name="Badalamenti J.P."/>
            <person name="Herman A."/>
            <person name="Mangelson H."/>
            <person name="Liachko I."/>
            <person name="Sullivan S."/>
            <person name="Sone E.D."/>
            <person name="Koren S."/>
            <person name="Silverstein K.A.T."/>
            <person name="Beckman K.B."/>
            <person name="Gohl D.M."/>
        </authorList>
    </citation>
    <scope>NUCLEOTIDE SEQUENCE</scope>
    <source>
        <strain evidence="1">Duluth1</strain>
        <tissue evidence="1">Whole animal</tissue>
    </source>
</reference>
<evidence type="ECO:0000313" key="2">
    <source>
        <dbReference type="Proteomes" id="UP000828390"/>
    </source>
</evidence>
<dbReference type="EMBL" id="JAIWYP010000008">
    <property type="protein sequence ID" value="KAH3789033.1"/>
    <property type="molecule type" value="Genomic_DNA"/>
</dbReference>
<dbReference type="Proteomes" id="UP000828390">
    <property type="component" value="Unassembled WGS sequence"/>
</dbReference>
<evidence type="ECO:0000313" key="1">
    <source>
        <dbReference type="EMBL" id="KAH3789033.1"/>
    </source>
</evidence>
<sequence length="73" mass="8042">MCVFHGLVTDTTLSPLFLFWVDSPLGRSRAVTDVSSHPRNFNVPSLGTSDPFVRTTALMTYSKTAASWPLRLA</sequence>
<dbReference type="AlphaFoldDB" id="A0A9D4IYK2"/>
<proteinExistence type="predicted"/>
<gene>
    <name evidence="1" type="ORF">DPMN_167200</name>
</gene>